<dbReference type="AlphaFoldDB" id="E4ZXE9"/>
<organism evidence="2">
    <name type="scientific">Leptosphaeria maculans (strain JN3 / isolate v23.1.3 / race Av1-4-5-6-7-8)</name>
    <name type="common">Blackleg fungus</name>
    <name type="synonym">Phoma lingam</name>
    <dbReference type="NCBI Taxonomy" id="985895"/>
    <lineage>
        <taxon>Eukaryota</taxon>
        <taxon>Fungi</taxon>
        <taxon>Dikarya</taxon>
        <taxon>Ascomycota</taxon>
        <taxon>Pezizomycotina</taxon>
        <taxon>Dothideomycetes</taxon>
        <taxon>Pleosporomycetidae</taxon>
        <taxon>Pleosporales</taxon>
        <taxon>Pleosporineae</taxon>
        <taxon>Leptosphaeriaceae</taxon>
        <taxon>Plenodomus</taxon>
        <taxon>Plenodomus lingam/Leptosphaeria maculans species complex</taxon>
    </lineage>
</organism>
<keyword evidence="2" id="KW-1185">Reference proteome</keyword>
<sequence>MCVSVTRTIPGTQSSFDDRNIEEIEKILHQAVLSGEDREIVSEN</sequence>
<accession>E4ZXE9</accession>
<proteinExistence type="predicted"/>
<dbReference type="InParanoid" id="E4ZXE9"/>
<dbReference type="Proteomes" id="UP000002668">
    <property type="component" value="Genome"/>
</dbReference>
<protein>
    <submittedName>
        <fullName evidence="1">Predicted protein</fullName>
    </submittedName>
</protein>
<reference evidence="2" key="1">
    <citation type="journal article" date="2011" name="Nat. Commun.">
        <title>Effector diversification within compartments of the Leptosphaeria maculans genome affected by Repeat-Induced Point mutations.</title>
        <authorList>
            <person name="Rouxel T."/>
            <person name="Grandaubert J."/>
            <person name="Hane J.K."/>
            <person name="Hoede C."/>
            <person name="van de Wouw A.P."/>
            <person name="Couloux A."/>
            <person name="Dominguez V."/>
            <person name="Anthouard V."/>
            <person name="Bally P."/>
            <person name="Bourras S."/>
            <person name="Cozijnsen A.J."/>
            <person name="Ciuffetti L.M."/>
            <person name="Degrave A."/>
            <person name="Dilmaghani A."/>
            <person name="Duret L."/>
            <person name="Fudal I."/>
            <person name="Goodwin S.B."/>
            <person name="Gout L."/>
            <person name="Glaser N."/>
            <person name="Linglin J."/>
            <person name="Kema G.H.J."/>
            <person name="Lapalu N."/>
            <person name="Lawrence C.B."/>
            <person name="May K."/>
            <person name="Meyer M."/>
            <person name="Ollivier B."/>
            <person name="Poulain J."/>
            <person name="Schoch C.L."/>
            <person name="Simon A."/>
            <person name="Spatafora J.W."/>
            <person name="Stachowiak A."/>
            <person name="Turgeon B.G."/>
            <person name="Tyler B.M."/>
            <person name="Vincent D."/>
            <person name="Weissenbach J."/>
            <person name="Amselem J."/>
            <person name="Quesneville H."/>
            <person name="Oliver R.P."/>
            <person name="Wincker P."/>
            <person name="Balesdent M.-H."/>
            <person name="Howlett B.J."/>
        </authorList>
    </citation>
    <scope>NUCLEOTIDE SEQUENCE [LARGE SCALE GENOMIC DNA]</scope>
    <source>
        <strain evidence="2">JN3 / isolate v23.1.3 / race Av1-4-5-6-7-8</strain>
    </source>
</reference>
<name>E4ZXE9_LEPMJ</name>
<dbReference type="HOGENOM" id="CLU_3224725_0_0_1"/>
<dbReference type="VEuPathDB" id="FungiDB:LEMA_P025110.1"/>
<evidence type="ECO:0000313" key="1">
    <source>
        <dbReference type="EMBL" id="CBX95359.1"/>
    </source>
</evidence>
<evidence type="ECO:0000313" key="2">
    <source>
        <dbReference type="Proteomes" id="UP000002668"/>
    </source>
</evidence>
<gene>
    <name evidence="1" type="ORF">LEMA_P025110.1</name>
</gene>
<dbReference type="EMBL" id="FP929127">
    <property type="protein sequence ID" value="CBX95359.1"/>
    <property type="molecule type" value="Genomic_DNA"/>
</dbReference>